<feature type="region of interest" description="Disordered" evidence="1">
    <location>
        <begin position="106"/>
        <end position="125"/>
    </location>
</feature>
<evidence type="ECO:0000256" key="1">
    <source>
        <dbReference type="SAM" id="MobiDB-lite"/>
    </source>
</evidence>
<feature type="compositionally biased region" description="Acidic residues" evidence="1">
    <location>
        <begin position="164"/>
        <end position="174"/>
    </location>
</feature>
<feature type="compositionally biased region" description="Polar residues" evidence="1">
    <location>
        <begin position="175"/>
        <end position="185"/>
    </location>
</feature>
<sequence length="272" mass="30281">MERLRRAGNLKNFWCSIIKEREKTRELLAYETKKNRILLELSEVDNDIITKRTEIEKISNEWQSEESLDLSLEIDADVSEMDLSFSHASGSGSKFSQLGEQSEITIEDPEDEVRSPGNIVGEDFNGTIDNEISISTAVGDDFNGEIGEEPSEGDNNFPTVGDDFNGEIGEDPNEGDNNVSTNTAVGGSVFKNIRQKNKRKRSILPLTPAREVNPRNKKRVNYNLGSPSRKRRKKPVLQSSPPPQSPLSQISLPPLSPAPSLPICLKCPQHCF</sequence>
<accession>A0A9N9DQK2</accession>
<dbReference type="AlphaFoldDB" id="A0A9N9DQK2"/>
<keyword evidence="3" id="KW-1185">Reference proteome</keyword>
<evidence type="ECO:0000313" key="2">
    <source>
        <dbReference type="EMBL" id="CAG8643769.1"/>
    </source>
</evidence>
<feature type="region of interest" description="Disordered" evidence="1">
    <location>
        <begin position="209"/>
        <end position="254"/>
    </location>
</feature>
<name>A0A9N9DQK2_9GLOM</name>
<feature type="region of interest" description="Disordered" evidence="1">
    <location>
        <begin position="140"/>
        <end position="185"/>
    </location>
</feature>
<organism evidence="2 3">
    <name type="scientific">Acaulospora morrowiae</name>
    <dbReference type="NCBI Taxonomy" id="94023"/>
    <lineage>
        <taxon>Eukaryota</taxon>
        <taxon>Fungi</taxon>
        <taxon>Fungi incertae sedis</taxon>
        <taxon>Mucoromycota</taxon>
        <taxon>Glomeromycotina</taxon>
        <taxon>Glomeromycetes</taxon>
        <taxon>Diversisporales</taxon>
        <taxon>Acaulosporaceae</taxon>
        <taxon>Acaulospora</taxon>
    </lineage>
</organism>
<proteinExistence type="predicted"/>
<evidence type="ECO:0000313" key="3">
    <source>
        <dbReference type="Proteomes" id="UP000789342"/>
    </source>
</evidence>
<protein>
    <submittedName>
        <fullName evidence="2">8700_t:CDS:1</fullName>
    </submittedName>
</protein>
<feature type="compositionally biased region" description="Acidic residues" evidence="1">
    <location>
        <begin position="142"/>
        <end position="152"/>
    </location>
</feature>
<dbReference type="OrthoDB" id="2382575at2759"/>
<dbReference type="Proteomes" id="UP000789342">
    <property type="component" value="Unassembled WGS sequence"/>
</dbReference>
<comment type="caution">
    <text evidence="2">The sequence shown here is derived from an EMBL/GenBank/DDBJ whole genome shotgun (WGS) entry which is preliminary data.</text>
</comment>
<reference evidence="2" key="1">
    <citation type="submission" date="2021-06" db="EMBL/GenBank/DDBJ databases">
        <authorList>
            <person name="Kallberg Y."/>
            <person name="Tangrot J."/>
            <person name="Rosling A."/>
        </authorList>
    </citation>
    <scope>NUCLEOTIDE SEQUENCE</scope>
    <source>
        <strain evidence="2">CL551</strain>
    </source>
</reference>
<gene>
    <name evidence="2" type="ORF">AMORRO_LOCUS9640</name>
</gene>
<dbReference type="EMBL" id="CAJVPV010009641">
    <property type="protein sequence ID" value="CAG8643769.1"/>
    <property type="molecule type" value="Genomic_DNA"/>
</dbReference>